<dbReference type="RefSeq" id="WP_021859463.1">
    <property type="nucleotide sequence ID" value="NZ_AP023418.1"/>
</dbReference>
<protein>
    <submittedName>
        <fullName evidence="2">Acetyl-CoA--acetoacetyl-CoA transferase subunit alpha</fullName>
    </submittedName>
</protein>
<dbReference type="GO" id="GO:0008410">
    <property type="term" value="F:CoA-transferase activity"/>
    <property type="evidence" value="ECO:0007669"/>
    <property type="project" value="InterPro"/>
</dbReference>
<gene>
    <name evidence="2" type="ORF">MM50RIKEN_12180</name>
</gene>
<keyword evidence="3" id="KW-1185">Reference proteome</keyword>
<dbReference type="KEGG" id="vcop:MM50RIKEN_12180"/>
<dbReference type="NCBIfam" id="TIGR02429">
    <property type="entry name" value="pcaI_scoA_fam"/>
    <property type="match status" value="1"/>
</dbReference>
<keyword evidence="1 2" id="KW-0808">Transferase</keyword>
<proteinExistence type="predicted"/>
<reference evidence="2" key="1">
    <citation type="submission" date="2020-09" db="EMBL/GenBank/DDBJ databases">
        <title>New species isolated from human feces.</title>
        <authorList>
            <person name="Kitahara M."/>
            <person name="Shigeno Y."/>
            <person name="Shime M."/>
            <person name="Matsumoto Y."/>
            <person name="Nakamura S."/>
            <person name="Motooka D."/>
            <person name="Fukuoka S."/>
            <person name="Nishikawa H."/>
            <person name="Benno Y."/>
        </authorList>
    </citation>
    <scope>NUCLEOTIDE SEQUENCE</scope>
    <source>
        <strain evidence="2">MM50</strain>
    </source>
</reference>
<dbReference type="InterPro" id="IPR037171">
    <property type="entry name" value="NagB/RpiA_transferase-like"/>
</dbReference>
<dbReference type="InterPro" id="IPR004165">
    <property type="entry name" value="CoA_trans_fam_I"/>
</dbReference>
<dbReference type="SUPFAM" id="SSF100950">
    <property type="entry name" value="NagB/RpiA/CoA transferase-like"/>
    <property type="match status" value="1"/>
</dbReference>
<dbReference type="PANTHER" id="PTHR13707:SF60">
    <property type="entry name" value="ACETATE COA-TRANSFERASE SUBUNIT ALPHA"/>
    <property type="match status" value="1"/>
</dbReference>
<accession>A0A810Q4I2</accession>
<dbReference type="InterPro" id="IPR012792">
    <property type="entry name" value="3-oxoacid_CoA-transf_A"/>
</dbReference>
<dbReference type="Gene3D" id="3.40.1080.10">
    <property type="entry name" value="Glutaconate Coenzyme A-transferase"/>
    <property type="match status" value="1"/>
</dbReference>
<dbReference type="Pfam" id="PF01144">
    <property type="entry name" value="CoA_trans"/>
    <property type="match status" value="1"/>
</dbReference>
<name>A0A810Q4I2_9FIRM</name>
<organism evidence="2 3">
    <name type="scientific">Vescimonas coprocola</name>
    <dbReference type="NCBI Taxonomy" id="2714355"/>
    <lineage>
        <taxon>Bacteria</taxon>
        <taxon>Bacillati</taxon>
        <taxon>Bacillota</taxon>
        <taxon>Clostridia</taxon>
        <taxon>Eubacteriales</taxon>
        <taxon>Oscillospiraceae</taxon>
        <taxon>Vescimonas</taxon>
    </lineage>
</organism>
<evidence type="ECO:0000313" key="3">
    <source>
        <dbReference type="Proteomes" id="UP000681035"/>
    </source>
</evidence>
<dbReference type="SMART" id="SM00882">
    <property type="entry name" value="CoA_trans"/>
    <property type="match status" value="1"/>
</dbReference>
<evidence type="ECO:0000313" key="2">
    <source>
        <dbReference type="EMBL" id="BCK81455.1"/>
    </source>
</evidence>
<sequence>MAKKPVITAKEAAAMIPDGATIMCGGFLACGQARAIVKELVARGTKDLTLIANDMARAVGPKGEEFFGIAELIHNHQVKRVIATHVGMTPEVGQQNTEGTLEVNLLPQGTLAECIRAGGAGLGGVLTPVGVDTLVEDSPFCLGRQTIDGKDYLLMKPIHADFALLGTYKCDEYGNCWYKGTMRNFNVVMATAADTVIAETEYLVPVGEIEPENVHTYGMCVNYIVEGDRK</sequence>
<dbReference type="PANTHER" id="PTHR13707">
    <property type="entry name" value="KETOACID-COENZYME A TRANSFERASE"/>
    <property type="match status" value="1"/>
</dbReference>
<dbReference type="PROSITE" id="PS51257">
    <property type="entry name" value="PROKAR_LIPOPROTEIN"/>
    <property type="match status" value="1"/>
</dbReference>
<dbReference type="AlphaFoldDB" id="A0A810Q4I2"/>
<dbReference type="Proteomes" id="UP000681035">
    <property type="component" value="Chromosome"/>
</dbReference>
<dbReference type="EMBL" id="AP023418">
    <property type="protein sequence ID" value="BCK81455.1"/>
    <property type="molecule type" value="Genomic_DNA"/>
</dbReference>
<evidence type="ECO:0000256" key="1">
    <source>
        <dbReference type="ARBA" id="ARBA00022679"/>
    </source>
</evidence>